<evidence type="ECO:0000313" key="2">
    <source>
        <dbReference type="EMBL" id="EKX89775.1"/>
    </source>
</evidence>
<dbReference type="EMBL" id="AMEM01000022">
    <property type="protein sequence ID" value="EKX89775.1"/>
    <property type="molecule type" value="Genomic_DNA"/>
</dbReference>
<dbReference type="Proteomes" id="UP000010445">
    <property type="component" value="Unassembled WGS sequence"/>
</dbReference>
<sequence length="96" mass="10580">MLFFRVGEILKTAKNLPPAATLSNNFPINMICPQIPQSTTSTPASWGFADQNWLSAALGGAKWEMWVGRSGNTMNAQKQHNPDTKKRPPWGPQTVV</sequence>
<organism evidence="2 3">
    <name type="scientific">Corynebacterium durum F0235</name>
    <dbReference type="NCBI Taxonomy" id="1035195"/>
    <lineage>
        <taxon>Bacteria</taxon>
        <taxon>Bacillati</taxon>
        <taxon>Actinomycetota</taxon>
        <taxon>Actinomycetes</taxon>
        <taxon>Mycobacteriales</taxon>
        <taxon>Corynebacteriaceae</taxon>
        <taxon>Corynebacterium</taxon>
    </lineage>
</organism>
<evidence type="ECO:0000313" key="3">
    <source>
        <dbReference type="Proteomes" id="UP000010445"/>
    </source>
</evidence>
<reference evidence="2 3" key="1">
    <citation type="submission" date="2012-05" db="EMBL/GenBank/DDBJ databases">
        <authorList>
            <person name="Weinstock G."/>
            <person name="Sodergren E."/>
            <person name="Lobos E.A."/>
            <person name="Fulton L."/>
            <person name="Fulton R."/>
            <person name="Courtney L."/>
            <person name="Fronick C."/>
            <person name="O'Laughlin M."/>
            <person name="Godfrey J."/>
            <person name="Wilson R.M."/>
            <person name="Miner T."/>
            <person name="Farmer C."/>
            <person name="Delehaunty K."/>
            <person name="Cordes M."/>
            <person name="Minx P."/>
            <person name="Tomlinson C."/>
            <person name="Chen J."/>
            <person name="Wollam A."/>
            <person name="Pepin K.H."/>
            <person name="Bhonagiri V."/>
            <person name="Zhang X."/>
            <person name="Suruliraj S."/>
            <person name="Warren W."/>
            <person name="Mitreva M."/>
            <person name="Mardis E.R."/>
            <person name="Wilson R.K."/>
        </authorList>
    </citation>
    <scope>NUCLEOTIDE SEQUENCE [LARGE SCALE GENOMIC DNA]</scope>
    <source>
        <strain evidence="2 3">F0235</strain>
    </source>
</reference>
<feature type="region of interest" description="Disordered" evidence="1">
    <location>
        <begin position="70"/>
        <end position="96"/>
    </location>
</feature>
<protein>
    <submittedName>
        <fullName evidence="2">Uncharacterized protein</fullName>
    </submittedName>
</protein>
<evidence type="ECO:0000256" key="1">
    <source>
        <dbReference type="SAM" id="MobiDB-lite"/>
    </source>
</evidence>
<dbReference type="HOGENOM" id="CLU_2354986_0_0_11"/>
<feature type="compositionally biased region" description="Polar residues" evidence="1">
    <location>
        <begin position="70"/>
        <end position="79"/>
    </location>
</feature>
<gene>
    <name evidence="2" type="ORF">HMPREF9997_01678</name>
</gene>
<proteinExistence type="predicted"/>
<comment type="caution">
    <text evidence="2">The sequence shown here is derived from an EMBL/GenBank/DDBJ whole genome shotgun (WGS) entry which is preliminary data.</text>
</comment>
<name>L1MFF0_9CORY</name>
<dbReference type="AlphaFoldDB" id="L1MFF0"/>
<accession>L1MFF0</accession>
<keyword evidence="3" id="KW-1185">Reference proteome</keyword>